<reference evidence="4" key="1">
    <citation type="submission" date="2019-09" db="EMBL/GenBank/DDBJ databases">
        <title>Mumia zhuanghuii sp. nov. isolated from the intestinal contents of plateau pika (Ochotona curzoniae) in the Qinghai-Tibet plateau of China.</title>
        <authorList>
            <person name="Tian Z."/>
        </authorList>
    </citation>
    <scope>NUCLEOTIDE SEQUENCE [LARGE SCALE GENOMIC DNA]</scope>
    <source>
        <strain evidence="4">L-031</strain>
    </source>
</reference>
<evidence type="ECO:0000313" key="4">
    <source>
        <dbReference type="Proteomes" id="UP000325516"/>
    </source>
</evidence>
<evidence type="ECO:0000313" key="3">
    <source>
        <dbReference type="EMBL" id="QEW02070.1"/>
    </source>
</evidence>
<keyword evidence="2" id="KW-1133">Transmembrane helix</keyword>
<dbReference type="KEGG" id="mlz:F6J85_02465"/>
<evidence type="ECO:0000256" key="2">
    <source>
        <dbReference type="SAM" id="Phobius"/>
    </source>
</evidence>
<feature type="transmembrane region" description="Helical" evidence="2">
    <location>
        <begin position="154"/>
        <end position="178"/>
    </location>
</feature>
<dbReference type="EMBL" id="CP044232">
    <property type="protein sequence ID" value="QEW02070.1"/>
    <property type="molecule type" value="Genomic_DNA"/>
</dbReference>
<name>A0A5J6L0T0_9MICO</name>
<feature type="compositionally biased region" description="Basic and acidic residues" evidence="1">
    <location>
        <begin position="98"/>
        <end position="109"/>
    </location>
</feature>
<keyword evidence="4" id="KW-1185">Reference proteome</keyword>
<feature type="region of interest" description="Disordered" evidence="1">
    <location>
        <begin position="17"/>
        <end position="109"/>
    </location>
</feature>
<keyword evidence="2" id="KW-0812">Transmembrane</keyword>
<proteinExistence type="predicted"/>
<evidence type="ECO:0000256" key="1">
    <source>
        <dbReference type="SAM" id="MobiDB-lite"/>
    </source>
</evidence>
<organism evidence="3 4">
    <name type="scientific">Microbacterium lushaniae</name>
    <dbReference type="NCBI Taxonomy" id="2614639"/>
    <lineage>
        <taxon>Bacteria</taxon>
        <taxon>Bacillati</taxon>
        <taxon>Actinomycetota</taxon>
        <taxon>Actinomycetes</taxon>
        <taxon>Micrococcales</taxon>
        <taxon>Microbacteriaceae</taxon>
        <taxon>Microbacterium</taxon>
    </lineage>
</organism>
<dbReference type="Proteomes" id="UP000325516">
    <property type="component" value="Chromosome"/>
</dbReference>
<accession>A0A5J6L0T0</accession>
<dbReference type="RefSeq" id="WP_150923699.1">
    <property type="nucleotide sequence ID" value="NZ_CP044232.1"/>
</dbReference>
<sequence>MGQDDDSDEDDVTLWAGRLRSWPALDTDFDDATALAARDGGPRRRAEAAAPHPEEPEAGSTVVARRETRRRATRPPEDATALSPRRDTVAPHQPSLPEGRRAARVPDGHAREIYRPRTMEPEIVERRAPAPRAPQHPVAAGAAGTRDRRRRRRWAGWAAAGAVLVVLAASAVVLMLALG</sequence>
<keyword evidence="2" id="KW-0472">Membrane</keyword>
<gene>
    <name evidence="3" type="ORF">F6J85_02465</name>
</gene>
<protein>
    <submittedName>
        <fullName evidence="3">Uncharacterized protein</fullName>
    </submittedName>
</protein>
<dbReference type="AlphaFoldDB" id="A0A5J6L0T0"/>
<feature type="compositionally biased region" description="Basic and acidic residues" evidence="1">
    <location>
        <begin position="40"/>
        <end position="55"/>
    </location>
</feature>